<dbReference type="PANTHER" id="PTHR11804">
    <property type="entry name" value="PROTEASE M3 THIMET OLIGOPEPTIDASE-RELATED"/>
    <property type="match status" value="1"/>
</dbReference>
<evidence type="ECO:0000256" key="2">
    <source>
        <dbReference type="ARBA" id="ARBA00022670"/>
    </source>
</evidence>
<evidence type="ECO:0000256" key="4">
    <source>
        <dbReference type="ARBA" id="ARBA00022801"/>
    </source>
</evidence>
<comment type="similarity">
    <text evidence="1 9">Belongs to the peptidase M3 family.</text>
</comment>
<dbReference type="Proteomes" id="UP000008721">
    <property type="component" value="Chromosome"/>
</dbReference>
<keyword evidence="3 9" id="KW-0479">Metal-binding</keyword>
<evidence type="ECO:0000256" key="1">
    <source>
        <dbReference type="ARBA" id="ARBA00006040"/>
    </source>
</evidence>
<dbReference type="Pfam" id="PF01432">
    <property type="entry name" value="Peptidase_M3"/>
    <property type="match status" value="1"/>
</dbReference>
<keyword evidence="2 9" id="KW-0645">Protease</keyword>
<keyword evidence="13" id="KW-1185">Reference proteome</keyword>
<reference evidence="12 13" key="1">
    <citation type="journal article" date="2012" name="Stand. Genomic Sci.">
        <title>Complete genome sequence of the sulfur compounds oxidizing chemolithoautotroph Sulfuricurvum kujiense type strain (YK-1(T)).</title>
        <authorList>
            <person name="Han C."/>
            <person name="Kotsyurbenko O."/>
            <person name="Chertkov O."/>
            <person name="Held B."/>
            <person name="Lapidus A."/>
            <person name="Nolan M."/>
            <person name="Lucas S."/>
            <person name="Hammon N."/>
            <person name="Deshpande S."/>
            <person name="Cheng J.F."/>
            <person name="Tapia R."/>
            <person name="Goodwin L.A."/>
            <person name="Pitluck S."/>
            <person name="Liolios K."/>
            <person name="Pagani I."/>
            <person name="Ivanova N."/>
            <person name="Mavromatis K."/>
            <person name="Mikhailova N."/>
            <person name="Pati A."/>
            <person name="Chen A."/>
            <person name="Palaniappan K."/>
            <person name="Land M."/>
            <person name="Hauser L."/>
            <person name="Chang Y.J."/>
            <person name="Jeffries C.D."/>
            <person name="Brambilla E.M."/>
            <person name="Rohde M."/>
            <person name="Spring S."/>
            <person name="Sikorski J."/>
            <person name="Goker M."/>
            <person name="Woyke T."/>
            <person name="Bristow J."/>
            <person name="Eisen J.A."/>
            <person name="Markowitz V."/>
            <person name="Hugenholtz P."/>
            <person name="Kyrpides N.C."/>
            <person name="Klenk H.P."/>
            <person name="Detter J.C."/>
        </authorList>
    </citation>
    <scope>NUCLEOTIDE SEQUENCE [LARGE SCALE GENOMIC DNA]</scope>
    <source>
        <strain evidence="13">ATCC BAA-921 / DSM 16994 / JCM 11577 / YK-1</strain>
    </source>
</reference>
<dbReference type="CDD" id="cd06456">
    <property type="entry name" value="M3A_DCP"/>
    <property type="match status" value="1"/>
</dbReference>
<evidence type="ECO:0000256" key="8">
    <source>
        <dbReference type="ARBA" id="ARBA00026100"/>
    </source>
</evidence>
<dbReference type="STRING" id="709032.Sulku_1861"/>
<dbReference type="InterPro" id="IPR024077">
    <property type="entry name" value="Neurolysin/TOP_dom2"/>
</dbReference>
<evidence type="ECO:0000259" key="10">
    <source>
        <dbReference type="Pfam" id="PF01432"/>
    </source>
</evidence>
<organism evidence="12 13">
    <name type="scientific">Sulfuricurvum kujiense (strain ATCC BAA-921 / DSM 16994 / JCM 11577 / YK-1)</name>
    <dbReference type="NCBI Taxonomy" id="709032"/>
    <lineage>
        <taxon>Bacteria</taxon>
        <taxon>Pseudomonadati</taxon>
        <taxon>Campylobacterota</taxon>
        <taxon>Epsilonproteobacteria</taxon>
        <taxon>Campylobacterales</taxon>
        <taxon>Sulfurimonadaceae</taxon>
        <taxon>Sulfuricurvum</taxon>
    </lineage>
</organism>
<comment type="catalytic activity">
    <reaction evidence="7">
        <text>Hydrolysis of oligopeptides, with broad specificity. Gly or Ala commonly occur as P1 or P1' residues, but more distant residues are also important, as is shown by the fact that Z-Gly-Pro-Gly-|-Gly-Pro-Ala is cleaved, but not Z-(Gly)(5).</text>
        <dbReference type="EC" id="3.4.24.70"/>
    </reaction>
</comment>
<accession>E4U1P8</accession>
<proteinExistence type="inferred from homology"/>
<dbReference type="InterPro" id="IPR001567">
    <property type="entry name" value="Pept_M3A_M3B_dom"/>
</dbReference>
<dbReference type="OrthoDB" id="9773538at2"/>
<feature type="domain" description="Oligopeptidase A N-terminal" evidence="11">
    <location>
        <begin position="26"/>
        <end position="137"/>
    </location>
</feature>
<dbReference type="GO" id="GO:0006518">
    <property type="term" value="P:peptide metabolic process"/>
    <property type="evidence" value="ECO:0007669"/>
    <property type="project" value="TreeGrafter"/>
</dbReference>
<dbReference type="KEGG" id="sku:Sulku_1861"/>
<dbReference type="Gene3D" id="3.40.390.10">
    <property type="entry name" value="Collagenase (Catalytic Domain)"/>
    <property type="match status" value="1"/>
</dbReference>
<evidence type="ECO:0000313" key="13">
    <source>
        <dbReference type="Proteomes" id="UP000008721"/>
    </source>
</evidence>
<dbReference type="GO" id="GO:0006508">
    <property type="term" value="P:proteolysis"/>
    <property type="evidence" value="ECO:0007669"/>
    <property type="project" value="UniProtKB-KW"/>
</dbReference>
<protein>
    <recommendedName>
        <fullName evidence="8">oligopeptidase A</fullName>
        <ecNumber evidence="8">3.4.24.70</ecNumber>
    </recommendedName>
</protein>
<evidence type="ECO:0000313" key="12">
    <source>
        <dbReference type="EMBL" id="ADR34521.1"/>
    </source>
</evidence>
<keyword evidence="6 9" id="KW-0482">Metalloprotease</keyword>
<dbReference type="InterPro" id="IPR034005">
    <property type="entry name" value="M3A_DCP"/>
</dbReference>
<dbReference type="SUPFAM" id="SSF55486">
    <property type="entry name" value="Metalloproteases ('zincins'), catalytic domain"/>
    <property type="match status" value="1"/>
</dbReference>
<evidence type="ECO:0000256" key="9">
    <source>
        <dbReference type="RuleBase" id="RU003435"/>
    </source>
</evidence>
<evidence type="ECO:0000256" key="7">
    <source>
        <dbReference type="ARBA" id="ARBA00024603"/>
    </source>
</evidence>
<dbReference type="Gene3D" id="1.10.1370.40">
    <property type="match status" value="1"/>
</dbReference>
<comment type="cofactor">
    <cofactor evidence="9">
        <name>Zn(2+)</name>
        <dbReference type="ChEBI" id="CHEBI:29105"/>
    </cofactor>
    <text evidence="9">Binds 1 zinc ion.</text>
</comment>
<dbReference type="GO" id="GO:0046872">
    <property type="term" value="F:metal ion binding"/>
    <property type="evidence" value="ECO:0007669"/>
    <property type="project" value="UniProtKB-UniRule"/>
</dbReference>
<dbReference type="GO" id="GO:0005829">
    <property type="term" value="C:cytosol"/>
    <property type="evidence" value="ECO:0007669"/>
    <property type="project" value="UniProtKB-ARBA"/>
</dbReference>
<dbReference type="eggNOG" id="COG0339">
    <property type="taxonomic scope" value="Bacteria"/>
</dbReference>
<keyword evidence="5 9" id="KW-0862">Zinc</keyword>
<keyword evidence="4 9" id="KW-0378">Hydrolase</keyword>
<evidence type="ECO:0000256" key="3">
    <source>
        <dbReference type="ARBA" id="ARBA00022723"/>
    </source>
</evidence>
<dbReference type="HOGENOM" id="CLU_001805_4_1_7"/>
<dbReference type="EC" id="3.4.24.70" evidence="8"/>
<evidence type="ECO:0000256" key="5">
    <source>
        <dbReference type="ARBA" id="ARBA00022833"/>
    </source>
</evidence>
<gene>
    <name evidence="12" type="ordered locus">Sulku_1861</name>
</gene>
<dbReference type="FunFam" id="3.40.390.10:FF:000009">
    <property type="entry name" value="Oligopeptidase A"/>
    <property type="match status" value="1"/>
</dbReference>
<evidence type="ECO:0000256" key="6">
    <source>
        <dbReference type="ARBA" id="ARBA00023049"/>
    </source>
</evidence>
<dbReference type="InterPro" id="IPR045666">
    <property type="entry name" value="OpdA_N"/>
</dbReference>
<dbReference type="EMBL" id="CP002355">
    <property type="protein sequence ID" value="ADR34521.1"/>
    <property type="molecule type" value="Genomic_DNA"/>
</dbReference>
<dbReference type="AlphaFoldDB" id="E4U1P8"/>
<dbReference type="RefSeq" id="WP_013460718.1">
    <property type="nucleotide sequence ID" value="NC_014762.1"/>
</dbReference>
<name>E4U1P8_SULKY</name>
<dbReference type="InterPro" id="IPR024079">
    <property type="entry name" value="MetalloPept_cat_dom_sf"/>
</dbReference>
<dbReference type="Gene3D" id="1.10.1370.10">
    <property type="entry name" value="Neurolysin, domain 3"/>
    <property type="match status" value="1"/>
</dbReference>
<dbReference type="GO" id="GO:0004222">
    <property type="term" value="F:metalloendopeptidase activity"/>
    <property type="evidence" value="ECO:0007669"/>
    <property type="project" value="UniProtKB-EC"/>
</dbReference>
<sequence>MHPFADFKLNLETFISELNTIIEINHKTIADLLAVPNKTYANFIRPFDFMEEDLELFFTPLSHINAVKNSEASQKVYAEALPILTEYSTFVGQNLDIYEAFKTIKANEYDSLNIEQRRILDLNILHFELAGAHLDDVSKARLAEINQRKSTLTNDFSQNVLDATNAYEKIITNEADVAGIPESDLENARFEEEGVSKYRFTLQMPSYIAYMTYGPNRAIREELYRAYTTRAPQNGAIIDELMALRQESAELLGFANYAEYSLASKMAPSTESVLKFLNELIDASRVQGMRELEELRAVAKGIDLQSYDSAYYGEILKKAQYDIDEEEYRPYFEQHSVMEGMFTFLNELFGLHFVRQNIELWDEKALAYDIYDGENLTARVYFDLEARKDKRGGAWMHNFQTHCEDTQGCAHLSSAFVVCNFPPSSETSPSLLRHDDVVTLFHEMGHTLHHLLSRVKEHGVSGVNGVEWDAVEFPSQFLENFAYEPKVLKLFAKHHQSGEILSDELIAKLIRAKNFQSAMFMLRQLEFSLFDFELHSKLHQGEEIQNLLDSVRARTSLIKPPEYNKFQNGFSHIFSGGYSAGYYSYKWAEVLSADAYYAIVDEGVFGSELARKYKEVVLARGGSQSMQELFVEMMGRECESKNLLRLNGIE</sequence>
<dbReference type="PANTHER" id="PTHR11804:SF84">
    <property type="entry name" value="SACCHAROLYSIN"/>
    <property type="match status" value="1"/>
</dbReference>
<dbReference type="Pfam" id="PF19310">
    <property type="entry name" value="TOP_N"/>
    <property type="match status" value="1"/>
</dbReference>
<evidence type="ECO:0000259" key="11">
    <source>
        <dbReference type="Pfam" id="PF19310"/>
    </source>
</evidence>
<dbReference type="InterPro" id="IPR045090">
    <property type="entry name" value="Pept_M3A_M3B"/>
</dbReference>
<feature type="domain" description="Peptidase M3A/M3B catalytic" evidence="10">
    <location>
        <begin position="211"/>
        <end position="645"/>
    </location>
</feature>